<dbReference type="AlphaFoldDB" id="A0A368H4P0"/>
<evidence type="ECO:0008006" key="4">
    <source>
        <dbReference type="Google" id="ProtNLM"/>
    </source>
</evidence>
<accession>A0A368H4P0</accession>
<organism evidence="2 3">
    <name type="scientific">Ancylostoma caninum</name>
    <name type="common">Dog hookworm</name>
    <dbReference type="NCBI Taxonomy" id="29170"/>
    <lineage>
        <taxon>Eukaryota</taxon>
        <taxon>Metazoa</taxon>
        <taxon>Ecdysozoa</taxon>
        <taxon>Nematoda</taxon>
        <taxon>Chromadorea</taxon>
        <taxon>Rhabditida</taxon>
        <taxon>Rhabditina</taxon>
        <taxon>Rhabditomorpha</taxon>
        <taxon>Strongyloidea</taxon>
        <taxon>Ancylostomatidae</taxon>
        <taxon>Ancylostomatinae</taxon>
        <taxon>Ancylostoma</taxon>
    </lineage>
</organism>
<gene>
    <name evidence="2" type="ORF">ANCCAN_03642</name>
</gene>
<feature type="transmembrane region" description="Helical" evidence="1">
    <location>
        <begin position="58"/>
        <end position="83"/>
    </location>
</feature>
<evidence type="ECO:0000256" key="1">
    <source>
        <dbReference type="SAM" id="Phobius"/>
    </source>
</evidence>
<comment type="caution">
    <text evidence="2">The sequence shown here is derived from an EMBL/GenBank/DDBJ whole genome shotgun (WGS) entry which is preliminary data.</text>
</comment>
<feature type="transmembrane region" description="Helical" evidence="1">
    <location>
        <begin position="20"/>
        <end position="38"/>
    </location>
</feature>
<keyword evidence="1" id="KW-0812">Transmembrane</keyword>
<keyword evidence="3" id="KW-1185">Reference proteome</keyword>
<name>A0A368H4P0_ANCCA</name>
<feature type="transmembrane region" description="Helical" evidence="1">
    <location>
        <begin position="104"/>
        <end position="124"/>
    </location>
</feature>
<keyword evidence="1" id="KW-0472">Membrane</keyword>
<sequence>MCKNGKQIEQLVNISHRWMLPILHWVIPTLYSIPLLAVKNVTFLSKENLQVIADKHDITLATSMTLGFVSTSFLLCSFCYGSVLRFLVVNRYSSNVSVKREFRLYVQMLGLFFAFVLLVVYNIMQFTFSLHSNVSDR</sequence>
<dbReference type="InterPro" id="IPR019426">
    <property type="entry name" value="7TM_GPCR_serpentine_rcpt_Srv"/>
</dbReference>
<evidence type="ECO:0000313" key="2">
    <source>
        <dbReference type="EMBL" id="RCN50225.1"/>
    </source>
</evidence>
<dbReference type="EMBL" id="JOJR01000025">
    <property type="protein sequence ID" value="RCN50225.1"/>
    <property type="molecule type" value="Genomic_DNA"/>
</dbReference>
<dbReference type="Pfam" id="PF10323">
    <property type="entry name" value="7TM_GPCR_Srv"/>
    <property type="match status" value="1"/>
</dbReference>
<dbReference type="OrthoDB" id="5868253at2759"/>
<dbReference type="Proteomes" id="UP000252519">
    <property type="component" value="Unassembled WGS sequence"/>
</dbReference>
<keyword evidence="1" id="KW-1133">Transmembrane helix</keyword>
<protein>
    <recommendedName>
        <fullName evidence="4">Serpentine receptor class gamma</fullName>
    </recommendedName>
</protein>
<reference evidence="2 3" key="1">
    <citation type="submission" date="2014-10" db="EMBL/GenBank/DDBJ databases">
        <title>Draft genome of the hookworm Ancylostoma caninum.</title>
        <authorList>
            <person name="Mitreva M."/>
        </authorList>
    </citation>
    <scope>NUCLEOTIDE SEQUENCE [LARGE SCALE GENOMIC DNA]</scope>
    <source>
        <strain evidence="2 3">Baltimore</strain>
    </source>
</reference>
<evidence type="ECO:0000313" key="3">
    <source>
        <dbReference type="Proteomes" id="UP000252519"/>
    </source>
</evidence>
<proteinExistence type="predicted"/>